<feature type="compositionally biased region" description="Low complexity" evidence="1">
    <location>
        <begin position="80"/>
        <end position="89"/>
    </location>
</feature>
<evidence type="ECO:0000256" key="1">
    <source>
        <dbReference type="SAM" id="MobiDB-lite"/>
    </source>
</evidence>
<dbReference type="Proteomes" id="UP000590740">
    <property type="component" value="Unassembled WGS sequence"/>
</dbReference>
<organism evidence="2 3">
    <name type="scientific">Prosthecobacter vanneervenii</name>
    <dbReference type="NCBI Taxonomy" id="48466"/>
    <lineage>
        <taxon>Bacteria</taxon>
        <taxon>Pseudomonadati</taxon>
        <taxon>Verrucomicrobiota</taxon>
        <taxon>Verrucomicrobiia</taxon>
        <taxon>Verrucomicrobiales</taxon>
        <taxon>Verrucomicrobiaceae</taxon>
        <taxon>Prosthecobacter</taxon>
    </lineage>
</organism>
<protein>
    <submittedName>
        <fullName evidence="2">Uncharacterized protein</fullName>
    </submittedName>
</protein>
<sequence>MKLAGAYINDATYERLAALAAANNRTLAGQCRHLFDRALRGQLEVPPCAALAVPAQGKPQPQARRARSAGSCTAEAAAASATVQAAGSRRPSGAQGSTTPSPTAGSVSGLLGGDSVSAAPPPGGSRLNDGAALAAGGLPSCIGPCPGRCAQGVAGDGAAHAGVVAVEIGKS</sequence>
<proteinExistence type="predicted"/>
<comment type="caution">
    <text evidence="2">The sequence shown here is derived from an EMBL/GenBank/DDBJ whole genome shotgun (WGS) entry which is preliminary data.</text>
</comment>
<accession>A0A7W7Y885</accession>
<evidence type="ECO:0000313" key="2">
    <source>
        <dbReference type="EMBL" id="MBB5031471.1"/>
    </source>
</evidence>
<feature type="region of interest" description="Disordered" evidence="1">
    <location>
        <begin position="80"/>
        <end position="124"/>
    </location>
</feature>
<dbReference type="AlphaFoldDB" id="A0A7W7Y885"/>
<name>A0A7W7Y885_9BACT</name>
<feature type="compositionally biased region" description="Polar residues" evidence="1">
    <location>
        <begin position="94"/>
        <end position="104"/>
    </location>
</feature>
<keyword evidence="3" id="KW-1185">Reference proteome</keyword>
<dbReference type="EMBL" id="JACHIG010000001">
    <property type="protein sequence ID" value="MBB5031471.1"/>
    <property type="molecule type" value="Genomic_DNA"/>
</dbReference>
<gene>
    <name evidence="2" type="ORF">HNQ65_001025</name>
</gene>
<evidence type="ECO:0000313" key="3">
    <source>
        <dbReference type="Proteomes" id="UP000590740"/>
    </source>
</evidence>
<reference evidence="2 3" key="1">
    <citation type="submission" date="2020-08" db="EMBL/GenBank/DDBJ databases">
        <title>Genomic Encyclopedia of Type Strains, Phase IV (KMG-IV): sequencing the most valuable type-strain genomes for metagenomic binning, comparative biology and taxonomic classification.</title>
        <authorList>
            <person name="Goeker M."/>
        </authorList>
    </citation>
    <scope>NUCLEOTIDE SEQUENCE [LARGE SCALE GENOMIC DNA]</scope>
    <source>
        <strain evidence="2 3">DSM 12252</strain>
    </source>
</reference>
<feature type="compositionally biased region" description="Low complexity" evidence="1">
    <location>
        <begin position="105"/>
        <end position="117"/>
    </location>
</feature>
<dbReference type="RefSeq" id="WP_184338390.1">
    <property type="nucleotide sequence ID" value="NZ_JACHIG010000001.1"/>
</dbReference>